<keyword evidence="3" id="KW-0238">DNA-binding</keyword>
<feature type="domain" description="HTH lysR-type" evidence="6">
    <location>
        <begin position="1"/>
        <end position="58"/>
    </location>
</feature>
<dbReference type="InterPro" id="IPR050950">
    <property type="entry name" value="HTH-type_LysR_regulators"/>
</dbReference>
<evidence type="ECO:0000313" key="8">
    <source>
        <dbReference type="Proteomes" id="UP001500432"/>
    </source>
</evidence>
<evidence type="ECO:0000256" key="2">
    <source>
        <dbReference type="ARBA" id="ARBA00023015"/>
    </source>
</evidence>
<evidence type="ECO:0000256" key="4">
    <source>
        <dbReference type="ARBA" id="ARBA00023163"/>
    </source>
</evidence>
<evidence type="ECO:0000256" key="5">
    <source>
        <dbReference type="SAM" id="MobiDB-lite"/>
    </source>
</evidence>
<dbReference type="Gene3D" id="3.40.190.290">
    <property type="match status" value="1"/>
</dbReference>
<proteinExistence type="inferred from homology"/>
<evidence type="ECO:0000313" key="7">
    <source>
        <dbReference type="EMBL" id="GAA2201306.1"/>
    </source>
</evidence>
<dbReference type="InterPro" id="IPR000847">
    <property type="entry name" value="LysR_HTH_N"/>
</dbReference>
<organism evidence="7 8">
    <name type="scientific">Sinomonas flava</name>
    <dbReference type="NCBI Taxonomy" id="496857"/>
    <lineage>
        <taxon>Bacteria</taxon>
        <taxon>Bacillati</taxon>
        <taxon>Actinomycetota</taxon>
        <taxon>Actinomycetes</taxon>
        <taxon>Micrococcales</taxon>
        <taxon>Micrococcaceae</taxon>
        <taxon>Sinomonas</taxon>
    </lineage>
</organism>
<dbReference type="InterPro" id="IPR036390">
    <property type="entry name" value="WH_DNA-bd_sf"/>
</dbReference>
<keyword evidence="8" id="KW-1185">Reference proteome</keyword>
<dbReference type="CDD" id="cd05466">
    <property type="entry name" value="PBP2_LTTR_substrate"/>
    <property type="match status" value="1"/>
</dbReference>
<accession>A0ABP5NRW0</accession>
<evidence type="ECO:0000256" key="3">
    <source>
        <dbReference type="ARBA" id="ARBA00023125"/>
    </source>
</evidence>
<evidence type="ECO:0000256" key="1">
    <source>
        <dbReference type="ARBA" id="ARBA00009437"/>
    </source>
</evidence>
<name>A0ABP5NRW0_9MICC</name>
<keyword evidence="4" id="KW-0804">Transcription</keyword>
<dbReference type="RefSeq" id="WP_344300091.1">
    <property type="nucleotide sequence ID" value="NZ_BAAAQW010000006.1"/>
</dbReference>
<feature type="region of interest" description="Disordered" evidence="5">
    <location>
        <begin position="293"/>
        <end position="325"/>
    </location>
</feature>
<dbReference type="SUPFAM" id="SSF53850">
    <property type="entry name" value="Periplasmic binding protein-like II"/>
    <property type="match status" value="1"/>
</dbReference>
<keyword evidence="2" id="KW-0805">Transcription regulation</keyword>
<reference evidence="8" key="1">
    <citation type="journal article" date="2019" name="Int. J. Syst. Evol. Microbiol.">
        <title>The Global Catalogue of Microorganisms (GCM) 10K type strain sequencing project: providing services to taxonomists for standard genome sequencing and annotation.</title>
        <authorList>
            <consortium name="The Broad Institute Genomics Platform"/>
            <consortium name="The Broad Institute Genome Sequencing Center for Infectious Disease"/>
            <person name="Wu L."/>
            <person name="Ma J."/>
        </authorList>
    </citation>
    <scope>NUCLEOTIDE SEQUENCE [LARGE SCALE GENOMIC DNA]</scope>
    <source>
        <strain evidence="8">JCM 16034</strain>
    </source>
</reference>
<dbReference type="Gene3D" id="1.10.10.10">
    <property type="entry name" value="Winged helix-like DNA-binding domain superfamily/Winged helix DNA-binding domain"/>
    <property type="match status" value="1"/>
</dbReference>
<dbReference type="PRINTS" id="PR00039">
    <property type="entry name" value="HTHLYSR"/>
</dbReference>
<dbReference type="Proteomes" id="UP001500432">
    <property type="component" value="Unassembled WGS sequence"/>
</dbReference>
<comment type="similarity">
    <text evidence="1">Belongs to the LysR transcriptional regulatory family.</text>
</comment>
<dbReference type="InterPro" id="IPR005119">
    <property type="entry name" value="LysR_subst-bd"/>
</dbReference>
<dbReference type="PANTHER" id="PTHR30419:SF31">
    <property type="entry name" value="BLR3139 PROTEIN"/>
    <property type="match status" value="1"/>
</dbReference>
<gene>
    <name evidence="7" type="ORF">GCM10009849_25290</name>
</gene>
<dbReference type="PROSITE" id="PS50931">
    <property type="entry name" value="HTH_LYSR"/>
    <property type="match status" value="1"/>
</dbReference>
<dbReference type="SUPFAM" id="SSF46785">
    <property type="entry name" value="Winged helix' DNA-binding domain"/>
    <property type="match status" value="1"/>
</dbReference>
<dbReference type="PANTHER" id="PTHR30419">
    <property type="entry name" value="HTH-TYPE TRANSCRIPTIONAL REGULATOR YBHD"/>
    <property type="match status" value="1"/>
</dbReference>
<dbReference type="EMBL" id="BAAAQW010000006">
    <property type="protein sequence ID" value="GAA2201306.1"/>
    <property type="molecule type" value="Genomic_DNA"/>
</dbReference>
<dbReference type="Pfam" id="PF00126">
    <property type="entry name" value="HTH_1"/>
    <property type="match status" value="1"/>
</dbReference>
<dbReference type="Pfam" id="PF03466">
    <property type="entry name" value="LysR_substrate"/>
    <property type="match status" value="1"/>
</dbReference>
<sequence>MLFRQLEYFVALARERHFGRAASACFVSQPTLSEAIRKLERELRVPLVRRGHAFEGLTPEGERLVHWARRILADHDALRQEVTALRTGLTGELRVGVVPAAAATVAELTDAFCAEHPLVTVRLETSLRSAEVIDRIHAFDLDAGVIHPGRQDTDGLRVTPLYEERQVLVAGADLLPGAPTRVEWADAAELPLCLLSAGMQGRQVVDDAFAARGLTATPRLEADSIVTLLAHVGAGPWASILPESWVRTMGAPAGTRVLELGEEPTTAAVALVTPAGEPGPVLARAFAAVVPPRASGGRQRQPRPAAGVGARRLRLGSGGRPADDCGGVSECAAAGMGPGSRLFRAHRHKRSP</sequence>
<comment type="caution">
    <text evidence="7">The sequence shown here is derived from an EMBL/GenBank/DDBJ whole genome shotgun (WGS) entry which is preliminary data.</text>
</comment>
<protein>
    <submittedName>
        <fullName evidence="7">LysR family transcriptional regulator</fullName>
    </submittedName>
</protein>
<evidence type="ECO:0000259" key="6">
    <source>
        <dbReference type="PROSITE" id="PS50931"/>
    </source>
</evidence>
<dbReference type="InterPro" id="IPR036388">
    <property type="entry name" value="WH-like_DNA-bd_sf"/>
</dbReference>